<keyword evidence="12" id="KW-1185">Reference proteome</keyword>
<dbReference type="GO" id="GO:0009088">
    <property type="term" value="P:threonine biosynthetic process"/>
    <property type="evidence" value="ECO:0007669"/>
    <property type="project" value="UniProtKB-UniRule"/>
</dbReference>
<evidence type="ECO:0000256" key="6">
    <source>
        <dbReference type="ARBA" id="ARBA00022840"/>
    </source>
</evidence>
<dbReference type="EC" id="2.7.1.39" evidence="8 9"/>
<keyword evidence="3 8" id="KW-0791">Threonine biosynthesis</keyword>
<evidence type="ECO:0000256" key="2">
    <source>
        <dbReference type="ARBA" id="ARBA00022679"/>
    </source>
</evidence>
<dbReference type="InterPro" id="IPR011009">
    <property type="entry name" value="Kinase-like_dom_sf"/>
</dbReference>
<comment type="caution">
    <text evidence="11">The sequence shown here is derived from an EMBL/GenBank/DDBJ whole genome shotgun (WGS) entry which is preliminary data.</text>
</comment>
<dbReference type="Gene3D" id="3.90.1200.10">
    <property type="match status" value="1"/>
</dbReference>
<dbReference type="InterPro" id="IPR050249">
    <property type="entry name" value="Pseudomonas-type_ThrB"/>
</dbReference>
<evidence type="ECO:0000256" key="3">
    <source>
        <dbReference type="ARBA" id="ARBA00022697"/>
    </source>
</evidence>
<sequence length="322" mass="36344">MAVFTTITDDDARQLLADYDIGSLVSLRGITAGIENTNYFLNTTRGEYVLTIFEVLTHQQLPFYIELMHHLAQRGIPVPSPQTRRDGARIGTLHGKPSAIVSRLPGGYEPEPGIEHCRLIGATLARAHMASADFELSQPNLRGLAWWTHTVPSVLPFLTPDQSAMLQDELAHQQQLDASPAWQSLPLGPAHCDLFRDNVLFAGTNEDPHMGGIIDFYFAGCDRWLFDVAVAVNDWCIHRNNGQLKPELVQAWLQAYASVRPFTAAEREAWPHMLRAAALRFWISRLYDFYLPRPAQTLKPHDPRHFERVLQLRRSEVVPALP</sequence>
<dbReference type="NCBIfam" id="NF003558">
    <property type="entry name" value="PRK05231.1"/>
    <property type="match status" value="1"/>
</dbReference>
<dbReference type="HAMAP" id="MF_00301">
    <property type="entry name" value="Homoser_kinase_2"/>
    <property type="match status" value="1"/>
</dbReference>
<protein>
    <recommendedName>
        <fullName evidence="8 9">Homoserine kinase</fullName>
        <shortName evidence="8">HK</shortName>
        <shortName evidence="8">HSK</shortName>
        <ecNumber evidence="8 9">2.7.1.39</ecNumber>
    </recommendedName>
</protein>
<dbReference type="Pfam" id="PF01636">
    <property type="entry name" value="APH"/>
    <property type="match status" value="1"/>
</dbReference>
<evidence type="ECO:0000259" key="10">
    <source>
        <dbReference type="Pfam" id="PF01636"/>
    </source>
</evidence>
<feature type="domain" description="Aminoglycoside phosphotransferase" evidence="10">
    <location>
        <begin position="27"/>
        <end position="262"/>
    </location>
</feature>
<dbReference type="GO" id="GO:0005524">
    <property type="term" value="F:ATP binding"/>
    <property type="evidence" value="ECO:0007669"/>
    <property type="project" value="UniProtKB-KW"/>
</dbReference>
<evidence type="ECO:0000256" key="1">
    <source>
        <dbReference type="ARBA" id="ARBA00022605"/>
    </source>
</evidence>
<evidence type="ECO:0000256" key="9">
    <source>
        <dbReference type="NCBIfam" id="TIGR00938"/>
    </source>
</evidence>
<reference evidence="12" key="1">
    <citation type="submission" date="2018-05" db="EMBL/GenBank/DDBJ databases">
        <authorList>
            <person name="Li Y."/>
        </authorList>
    </citation>
    <scope>NUCLEOTIDE SEQUENCE [LARGE SCALE GENOMIC DNA]</scope>
    <source>
        <strain evidence="12">3d-2-2</strain>
    </source>
</reference>
<evidence type="ECO:0000256" key="7">
    <source>
        <dbReference type="ARBA" id="ARBA00038240"/>
    </source>
</evidence>
<dbReference type="Gene3D" id="3.30.200.20">
    <property type="entry name" value="Phosphorylase Kinase, domain 1"/>
    <property type="match status" value="1"/>
</dbReference>
<keyword evidence="6 8" id="KW-0067">ATP-binding</keyword>
<dbReference type="SUPFAM" id="SSF56112">
    <property type="entry name" value="Protein kinase-like (PK-like)"/>
    <property type="match status" value="1"/>
</dbReference>
<gene>
    <name evidence="8" type="primary">thrB</name>
    <name evidence="11" type="ORF">DD235_09475</name>
</gene>
<keyword evidence="5 8" id="KW-0418">Kinase</keyword>
<comment type="similarity">
    <text evidence="7 8">Belongs to the pseudomonas-type ThrB family.</text>
</comment>
<dbReference type="EMBL" id="QETA01000003">
    <property type="protein sequence ID" value="PWF23209.1"/>
    <property type="molecule type" value="Genomic_DNA"/>
</dbReference>
<proteinExistence type="inferred from homology"/>
<comment type="catalytic activity">
    <reaction evidence="8">
        <text>L-homoserine + ATP = O-phospho-L-homoserine + ADP + H(+)</text>
        <dbReference type="Rhea" id="RHEA:13985"/>
        <dbReference type="ChEBI" id="CHEBI:15378"/>
        <dbReference type="ChEBI" id="CHEBI:30616"/>
        <dbReference type="ChEBI" id="CHEBI:57476"/>
        <dbReference type="ChEBI" id="CHEBI:57590"/>
        <dbReference type="ChEBI" id="CHEBI:456216"/>
        <dbReference type="EC" id="2.7.1.39"/>
    </reaction>
</comment>
<comment type="pathway">
    <text evidence="8">Amino-acid biosynthesis; L-threonine biosynthesis; L-threonine from L-aspartate: step 4/5.</text>
</comment>
<keyword evidence="2 8" id="KW-0808">Transferase</keyword>
<evidence type="ECO:0000313" key="12">
    <source>
        <dbReference type="Proteomes" id="UP000245212"/>
    </source>
</evidence>
<dbReference type="NCBIfam" id="TIGR00938">
    <property type="entry name" value="thrB_alt"/>
    <property type="match status" value="1"/>
</dbReference>
<dbReference type="GO" id="GO:0004413">
    <property type="term" value="F:homoserine kinase activity"/>
    <property type="evidence" value="ECO:0007669"/>
    <property type="project" value="UniProtKB-UniRule"/>
</dbReference>
<dbReference type="InterPro" id="IPR005280">
    <property type="entry name" value="Homoserine_kinase_II"/>
</dbReference>
<dbReference type="AlphaFoldDB" id="A0A2V1K0E5"/>
<dbReference type="RefSeq" id="WP_109061822.1">
    <property type="nucleotide sequence ID" value="NZ_QETA01000003.1"/>
</dbReference>
<evidence type="ECO:0000256" key="4">
    <source>
        <dbReference type="ARBA" id="ARBA00022741"/>
    </source>
</evidence>
<dbReference type="Proteomes" id="UP000245212">
    <property type="component" value="Unassembled WGS sequence"/>
</dbReference>
<dbReference type="PANTHER" id="PTHR21064:SF6">
    <property type="entry name" value="AMINOGLYCOSIDE PHOSPHOTRANSFERASE DOMAIN-CONTAINING PROTEIN"/>
    <property type="match status" value="1"/>
</dbReference>
<name>A0A2V1K0E5_9BURK</name>
<dbReference type="InterPro" id="IPR002575">
    <property type="entry name" value="Aminoglycoside_PTrfase"/>
</dbReference>
<evidence type="ECO:0000256" key="5">
    <source>
        <dbReference type="ARBA" id="ARBA00022777"/>
    </source>
</evidence>
<dbReference type="CDD" id="cd05153">
    <property type="entry name" value="HomoserineK_II"/>
    <property type="match status" value="1"/>
</dbReference>
<keyword evidence="4 8" id="KW-0547">Nucleotide-binding</keyword>
<dbReference type="UniPathway" id="UPA00050">
    <property type="reaction ID" value="UER00064"/>
</dbReference>
<organism evidence="11 12">
    <name type="scientific">Corticimicrobacter populi</name>
    <dbReference type="NCBI Taxonomy" id="2175229"/>
    <lineage>
        <taxon>Bacteria</taxon>
        <taxon>Pseudomonadati</taxon>
        <taxon>Pseudomonadota</taxon>
        <taxon>Betaproteobacteria</taxon>
        <taxon>Burkholderiales</taxon>
        <taxon>Alcaligenaceae</taxon>
        <taxon>Corticimicrobacter</taxon>
    </lineage>
</organism>
<evidence type="ECO:0000313" key="11">
    <source>
        <dbReference type="EMBL" id="PWF23209.1"/>
    </source>
</evidence>
<dbReference type="PANTHER" id="PTHR21064">
    <property type="entry name" value="AMINOGLYCOSIDE PHOSPHOTRANSFERASE DOMAIN-CONTAINING PROTEIN-RELATED"/>
    <property type="match status" value="1"/>
</dbReference>
<evidence type="ECO:0000256" key="8">
    <source>
        <dbReference type="HAMAP-Rule" id="MF_00301"/>
    </source>
</evidence>
<accession>A0A2V1K0E5</accession>
<keyword evidence="1 8" id="KW-0028">Amino-acid biosynthesis</keyword>